<evidence type="ECO:0000313" key="9">
    <source>
        <dbReference type="Proteomes" id="UP000279271"/>
    </source>
</evidence>
<feature type="transmembrane region" description="Helical" evidence="6">
    <location>
        <begin position="371"/>
        <end position="391"/>
    </location>
</feature>
<dbReference type="InterPro" id="IPR002528">
    <property type="entry name" value="MATE_fam"/>
</dbReference>
<keyword evidence="5 6" id="KW-0472">Membrane</keyword>
<evidence type="ECO:0000313" key="8">
    <source>
        <dbReference type="EMBL" id="RMZ55197.1"/>
    </source>
</evidence>
<feature type="transmembrane region" description="Helical" evidence="6">
    <location>
        <begin position="221"/>
        <end position="242"/>
    </location>
</feature>
<feature type="transmembrane region" description="Helical" evidence="6">
    <location>
        <begin position="438"/>
        <end position="463"/>
    </location>
</feature>
<dbReference type="EMBL" id="QOKY01000169">
    <property type="protein sequence ID" value="RMZ55197.1"/>
    <property type="molecule type" value="Genomic_DNA"/>
</dbReference>
<dbReference type="GO" id="GO:0015297">
    <property type="term" value="F:antiporter activity"/>
    <property type="evidence" value="ECO:0007669"/>
    <property type="project" value="InterPro"/>
</dbReference>
<feature type="region of interest" description="Disordered" evidence="7">
    <location>
        <begin position="1"/>
        <end position="33"/>
    </location>
</feature>
<dbReference type="NCBIfam" id="TIGR00797">
    <property type="entry name" value="matE"/>
    <property type="match status" value="1"/>
</dbReference>
<feature type="transmembrane region" description="Helical" evidence="6">
    <location>
        <begin position="280"/>
        <end position="303"/>
    </location>
</feature>
<keyword evidence="4 6" id="KW-1133">Transmembrane helix</keyword>
<keyword evidence="3 6" id="KW-0812">Transmembrane</keyword>
<comment type="similarity">
    <text evidence="2 6">Belongs to the multi antimicrobial extrusion (MATE) (TC 2.A.66.1) family.</text>
</comment>
<evidence type="ECO:0000256" key="3">
    <source>
        <dbReference type="ARBA" id="ARBA00022692"/>
    </source>
</evidence>
<feature type="transmembrane region" description="Helical" evidence="6">
    <location>
        <begin position="254"/>
        <end position="274"/>
    </location>
</feature>
<feature type="transmembrane region" description="Helical" evidence="6">
    <location>
        <begin position="95"/>
        <end position="115"/>
    </location>
</feature>
<sequence>MGAQAGPAARRVGFRPAAGRASNPRPGPACPSRTWSWQMSSLSWLWISPRRAAARGGPARWPTHHPLRLLPGWTGPRRPGPPPPRFQLPPRLLEVLAFAGPGLGMVLADPLMSLIDTACVGHVSSAQLAAMGPNAAIFNAVFSIFSFLGVATTNAVAADSILDPALSEREREAARARVERLVGTTMALAVAFGFLALGALWTQGQPILARMGADAEVLPHALAYLRLRALAAPAVMLGNVAMGVCLGQQDTMTPFLVFMGAGLLNLGGDILLIFGFGMGVAGAAAATAASQVLSTAIFMLYLWHRGQTDSRRLKIRWTGWPEAAALRQFQKVAVTMITRTAFGMAAYFSMAVSATGLGVTGLAAHQVSMQIFWFLSYVPETLSLAAQSMIARDRRIPRAGQAWSRLLLGCGAALGVTLALALVAVFKRGLALFTTDLAVIAQVGAIWPMAAAALALCSCMMIMDGISVGSNVLDHLPISNVVGLAVTLGVLRTLPGTLTSVWWSLLAFYATRSLGHAIYYTWRHPRTAFGEQALC</sequence>
<reference evidence="9" key="1">
    <citation type="journal article" date="2018" name="Algal Res.">
        <title>Characterization of plant carbon substrate utilization by Auxenochlorella protothecoides.</title>
        <authorList>
            <person name="Vogler B.W."/>
            <person name="Starkenburg S.R."/>
            <person name="Sudasinghe N."/>
            <person name="Schambach J.Y."/>
            <person name="Rollin J.A."/>
            <person name="Pattathil S."/>
            <person name="Barry A.N."/>
        </authorList>
    </citation>
    <scope>NUCLEOTIDE SEQUENCE [LARGE SCALE GENOMIC DNA]</scope>
    <source>
        <strain evidence="9">UTEX 25</strain>
    </source>
</reference>
<evidence type="ECO:0000256" key="4">
    <source>
        <dbReference type="ARBA" id="ARBA00022989"/>
    </source>
</evidence>
<evidence type="ECO:0000256" key="6">
    <source>
        <dbReference type="RuleBase" id="RU004914"/>
    </source>
</evidence>
<feature type="transmembrane region" description="Helical" evidence="6">
    <location>
        <begin position="475"/>
        <end position="494"/>
    </location>
</feature>
<feature type="transmembrane region" description="Helical" evidence="6">
    <location>
        <begin position="135"/>
        <end position="157"/>
    </location>
</feature>
<evidence type="ECO:0000256" key="7">
    <source>
        <dbReference type="SAM" id="MobiDB-lite"/>
    </source>
</evidence>
<dbReference type="Proteomes" id="UP000279271">
    <property type="component" value="Unassembled WGS sequence"/>
</dbReference>
<dbReference type="PANTHER" id="PTHR42893:SF44">
    <property type="entry name" value="PROTEIN DETOXIFICATION"/>
    <property type="match status" value="1"/>
</dbReference>
<evidence type="ECO:0000256" key="2">
    <source>
        <dbReference type="ARBA" id="ARBA00010199"/>
    </source>
</evidence>
<name>A0A3M7KY00_AUXPR</name>
<dbReference type="PANTHER" id="PTHR42893">
    <property type="entry name" value="PROTEIN DETOXIFICATION 44, CHLOROPLASTIC-RELATED"/>
    <property type="match status" value="1"/>
</dbReference>
<feature type="transmembrane region" description="Helical" evidence="6">
    <location>
        <begin position="345"/>
        <end position="365"/>
    </location>
</feature>
<dbReference type="GO" id="GO:0016020">
    <property type="term" value="C:membrane"/>
    <property type="evidence" value="ECO:0007669"/>
    <property type="project" value="UniProtKB-SubCell"/>
</dbReference>
<gene>
    <name evidence="8" type="ORF">APUTEX25_005475</name>
</gene>
<dbReference type="GO" id="GO:0042910">
    <property type="term" value="F:xenobiotic transmembrane transporter activity"/>
    <property type="evidence" value="ECO:0007669"/>
    <property type="project" value="InterPro"/>
</dbReference>
<feature type="transmembrane region" description="Helical" evidence="6">
    <location>
        <begin position="178"/>
        <end position="201"/>
    </location>
</feature>
<dbReference type="AlphaFoldDB" id="A0A3M7KY00"/>
<feature type="transmembrane region" description="Helical" evidence="6">
    <location>
        <begin position="403"/>
        <end position="426"/>
    </location>
</feature>
<organism evidence="8 9">
    <name type="scientific">Auxenochlorella protothecoides</name>
    <name type="common">Green microalga</name>
    <name type="synonym">Chlorella protothecoides</name>
    <dbReference type="NCBI Taxonomy" id="3075"/>
    <lineage>
        <taxon>Eukaryota</taxon>
        <taxon>Viridiplantae</taxon>
        <taxon>Chlorophyta</taxon>
        <taxon>core chlorophytes</taxon>
        <taxon>Trebouxiophyceae</taxon>
        <taxon>Chlorellales</taxon>
        <taxon>Chlorellaceae</taxon>
        <taxon>Auxenochlorella</taxon>
    </lineage>
</organism>
<evidence type="ECO:0000256" key="1">
    <source>
        <dbReference type="ARBA" id="ARBA00004141"/>
    </source>
</evidence>
<proteinExistence type="inferred from homology"/>
<dbReference type="Pfam" id="PF01554">
    <property type="entry name" value="MatE"/>
    <property type="match status" value="1"/>
</dbReference>
<protein>
    <recommendedName>
        <fullName evidence="6">Protein DETOXIFICATION</fullName>
    </recommendedName>
    <alternativeName>
        <fullName evidence="6">Multidrug and toxic compound extrusion protein</fullName>
    </alternativeName>
</protein>
<comment type="subcellular location">
    <subcellularLocation>
        <location evidence="1">Membrane</location>
        <topology evidence="1">Multi-pass membrane protein</topology>
    </subcellularLocation>
</comment>
<comment type="caution">
    <text evidence="8">The sequence shown here is derived from an EMBL/GenBank/DDBJ whole genome shotgun (WGS) entry which is preliminary data.</text>
</comment>
<accession>A0A3M7KY00</accession>
<dbReference type="InterPro" id="IPR044644">
    <property type="entry name" value="DinF-like"/>
</dbReference>
<evidence type="ECO:0000256" key="5">
    <source>
        <dbReference type="ARBA" id="ARBA00023136"/>
    </source>
</evidence>